<feature type="region of interest" description="Disordered" evidence="1">
    <location>
        <begin position="209"/>
        <end position="230"/>
    </location>
</feature>
<name>A0A2N5SJ39_9BASI</name>
<accession>A0A2N5SJ39</accession>
<comment type="caution">
    <text evidence="2">The sequence shown here is derived from an EMBL/GenBank/DDBJ whole genome shotgun (WGS) entry which is preliminary data.</text>
</comment>
<dbReference type="OrthoDB" id="2496866at2759"/>
<protein>
    <submittedName>
        <fullName evidence="2">Uncharacterized protein</fullName>
    </submittedName>
</protein>
<evidence type="ECO:0000313" key="2">
    <source>
        <dbReference type="EMBL" id="PLW13239.1"/>
    </source>
</evidence>
<evidence type="ECO:0000256" key="1">
    <source>
        <dbReference type="SAM" id="MobiDB-lite"/>
    </source>
</evidence>
<dbReference type="AlphaFoldDB" id="A0A2N5SJ39"/>
<proteinExistence type="predicted"/>
<dbReference type="Proteomes" id="UP000235388">
    <property type="component" value="Unassembled WGS sequence"/>
</dbReference>
<evidence type="ECO:0000313" key="3">
    <source>
        <dbReference type="Proteomes" id="UP000235388"/>
    </source>
</evidence>
<sequence>MPTPSKPLGFILCPETQRDDDIELQPSCVAPILLHCLLFLKGVKPPVTASNGGDPPPLNNISKIFNSMPLSTWQTNLQSVSWKDFQSLAIEFLAINCSYLVLEIMTANKDKKITWSASIANHLTYGPWKKFTVLGQLDFMAFAEAANVAYPADVQFNLDMVDPRVSTGAEEIEYVWTLGRTNNGTPHLSASNSCLLFLIKRKSTLQAGNEDRGSSFVEPDSPKHRRVSSETKDEIDELGSEYVVPNLPPVLLFPTIDVNAKPEIHTSTVSPHSDAKEPMQPPPPEMDNISLESFLSIAQIPRHDHLTRARLLINGITEWSFFRSSSEQELLRRGFSIGVARLLMEGVPRLVQYVDNENDERILRHIPASPSPLI</sequence>
<keyword evidence="3" id="KW-1185">Reference proteome</keyword>
<organism evidence="2 3">
    <name type="scientific">Puccinia coronata f. sp. avenae</name>
    <dbReference type="NCBI Taxonomy" id="200324"/>
    <lineage>
        <taxon>Eukaryota</taxon>
        <taxon>Fungi</taxon>
        <taxon>Dikarya</taxon>
        <taxon>Basidiomycota</taxon>
        <taxon>Pucciniomycotina</taxon>
        <taxon>Pucciniomycetes</taxon>
        <taxon>Pucciniales</taxon>
        <taxon>Pucciniaceae</taxon>
        <taxon>Puccinia</taxon>
    </lineage>
</organism>
<dbReference type="EMBL" id="PGCJ01000956">
    <property type="protein sequence ID" value="PLW13239.1"/>
    <property type="molecule type" value="Genomic_DNA"/>
</dbReference>
<gene>
    <name evidence="2" type="ORF">PCANC_18020</name>
</gene>
<reference evidence="2 3" key="1">
    <citation type="submission" date="2017-11" db="EMBL/GenBank/DDBJ databases">
        <title>De novo assembly and phasing of dikaryotic genomes from two isolates of Puccinia coronata f. sp. avenae, the causal agent of oat crown rust.</title>
        <authorList>
            <person name="Miller M.E."/>
            <person name="Zhang Y."/>
            <person name="Omidvar V."/>
            <person name="Sperschneider J."/>
            <person name="Schwessinger B."/>
            <person name="Raley C."/>
            <person name="Palmer J.M."/>
            <person name="Garnica D."/>
            <person name="Upadhyaya N."/>
            <person name="Rathjen J."/>
            <person name="Taylor J.M."/>
            <person name="Park R.F."/>
            <person name="Dodds P.N."/>
            <person name="Hirsch C.D."/>
            <person name="Kianian S.F."/>
            <person name="Figueroa M."/>
        </authorList>
    </citation>
    <scope>NUCLEOTIDE SEQUENCE [LARGE SCALE GENOMIC DNA]</scope>
    <source>
        <strain evidence="2">12NC29</strain>
    </source>
</reference>